<keyword evidence="2" id="KW-1185">Reference proteome</keyword>
<gene>
    <name evidence="1" type="ORF">D8674_007876</name>
</gene>
<dbReference type="AlphaFoldDB" id="A0A5N5HU22"/>
<proteinExistence type="predicted"/>
<reference evidence="2" key="2">
    <citation type="submission" date="2019-10" db="EMBL/GenBank/DDBJ databases">
        <title>A de novo genome assembly of a pear dwarfing rootstock.</title>
        <authorList>
            <person name="Wang F."/>
            <person name="Wang J."/>
            <person name="Li S."/>
            <person name="Zhang Y."/>
            <person name="Fang M."/>
            <person name="Ma L."/>
            <person name="Zhao Y."/>
            <person name="Jiang S."/>
        </authorList>
    </citation>
    <scope>NUCLEOTIDE SEQUENCE [LARGE SCALE GENOMIC DNA]</scope>
</reference>
<protein>
    <submittedName>
        <fullName evidence="1">Uncharacterized protein</fullName>
    </submittedName>
</protein>
<evidence type="ECO:0000313" key="1">
    <source>
        <dbReference type="EMBL" id="KAB2630357.1"/>
    </source>
</evidence>
<evidence type="ECO:0000313" key="2">
    <source>
        <dbReference type="Proteomes" id="UP000327157"/>
    </source>
</evidence>
<comment type="caution">
    <text evidence="1">The sequence shown here is derived from an EMBL/GenBank/DDBJ whole genome shotgun (WGS) entry which is preliminary data.</text>
</comment>
<dbReference type="EMBL" id="SMOL01000143">
    <property type="protein sequence ID" value="KAB2630357.1"/>
    <property type="molecule type" value="Genomic_DNA"/>
</dbReference>
<organism evidence="1 2">
    <name type="scientific">Pyrus ussuriensis x Pyrus communis</name>
    <dbReference type="NCBI Taxonomy" id="2448454"/>
    <lineage>
        <taxon>Eukaryota</taxon>
        <taxon>Viridiplantae</taxon>
        <taxon>Streptophyta</taxon>
        <taxon>Embryophyta</taxon>
        <taxon>Tracheophyta</taxon>
        <taxon>Spermatophyta</taxon>
        <taxon>Magnoliopsida</taxon>
        <taxon>eudicotyledons</taxon>
        <taxon>Gunneridae</taxon>
        <taxon>Pentapetalae</taxon>
        <taxon>rosids</taxon>
        <taxon>fabids</taxon>
        <taxon>Rosales</taxon>
        <taxon>Rosaceae</taxon>
        <taxon>Amygdaloideae</taxon>
        <taxon>Maleae</taxon>
        <taxon>Pyrus</taxon>
    </lineage>
</organism>
<reference evidence="1 2" key="3">
    <citation type="submission" date="2019-11" db="EMBL/GenBank/DDBJ databases">
        <title>A de novo genome assembly of a pear dwarfing rootstock.</title>
        <authorList>
            <person name="Wang F."/>
            <person name="Wang J."/>
            <person name="Li S."/>
            <person name="Zhang Y."/>
            <person name="Fang M."/>
            <person name="Ma L."/>
            <person name="Zhao Y."/>
            <person name="Jiang S."/>
        </authorList>
    </citation>
    <scope>NUCLEOTIDE SEQUENCE [LARGE SCALE GENOMIC DNA]</scope>
    <source>
        <strain evidence="1">S2</strain>
        <tissue evidence="1">Leaf</tissue>
    </source>
</reference>
<name>A0A5N5HU22_9ROSA</name>
<sequence length="165" mass="18619">MQSGGGPSCVILSVVIQVESWWQRYGGEGGGGGGKMVDGGDFLALIGPSLFFSSIQRVTGDELRLEMRRGYRKLWRAVPCMSRKYFRTDSWNDIEEILKSKLATIKEEPETCEESVTPPRLWRLVKKGQNKMGSKVDVAKHFLIPNFSLKETYFLFITGFASKSR</sequence>
<reference evidence="1 2" key="1">
    <citation type="submission" date="2019-09" db="EMBL/GenBank/DDBJ databases">
        <authorList>
            <person name="Ou C."/>
        </authorList>
    </citation>
    <scope>NUCLEOTIDE SEQUENCE [LARGE SCALE GENOMIC DNA]</scope>
    <source>
        <strain evidence="1">S2</strain>
        <tissue evidence="1">Leaf</tissue>
    </source>
</reference>
<accession>A0A5N5HU22</accession>
<dbReference type="Proteomes" id="UP000327157">
    <property type="component" value="Chromosome 12"/>
</dbReference>
<dbReference type="OrthoDB" id="1936426at2759"/>